<dbReference type="SUPFAM" id="SSF54909">
    <property type="entry name" value="Dimeric alpha+beta barrel"/>
    <property type="match status" value="1"/>
</dbReference>
<protein>
    <submittedName>
        <fullName evidence="1">Uncharacterized protein</fullName>
    </submittedName>
</protein>
<dbReference type="EMBL" id="JBHUHP010000030">
    <property type="protein sequence ID" value="MFD2094004.1"/>
    <property type="molecule type" value="Genomic_DNA"/>
</dbReference>
<sequence>MSEAGPSAWTSGRRPGLLGQALMLYAVDVAPEDTARFAVWYVHEHLPERVAVPGFLRGRRYVRIDGPGQQHLTLYDARDTAVFSSPEYLARLDDPTPLTREVVRTFRRPHRAVLSVLFSHGATTGRRLAMLQLPAADPAQLHRWVEDDLAPTVLTHPDVYGLHLAVVDAGATAAKSATAEGRDAAEEVDEACVLLVDGTDVVGEAARRAAARCAELGFTEAPPDATVYELVVTLLPTG</sequence>
<dbReference type="InterPro" id="IPR011008">
    <property type="entry name" value="Dimeric_a/b-barrel"/>
</dbReference>
<gene>
    <name evidence="1" type="ORF">ACFSHS_20760</name>
</gene>
<keyword evidence="2" id="KW-1185">Reference proteome</keyword>
<comment type="caution">
    <text evidence="1">The sequence shown here is derived from an EMBL/GenBank/DDBJ whole genome shotgun (WGS) entry which is preliminary data.</text>
</comment>
<accession>A0ABW4XGZ7</accession>
<organism evidence="1 2">
    <name type="scientific">Blastococcus deserti</name>
    <dbReference type="NCBI Taxonomy" id="2259033"/>
    <lineage>
        <taxon>Bacteria</taxon>
        <taxon>Bacillati</taxon>
        <taxon>Actinomycetota</taxon>
        <taxon>Actinomycetes</taxon>
        <taxon>Geodermatophilales</taxon>
        <taxon>Geodermatophilaceae</taxon>
        <taxon>Blastococcus</taxon>
    </lineage>
</organism>
<evidence type="ECO:0000313" key="2">
    <source>
        <dbReference type="Proteomes" id="UP001597402"/>
    </source>
</evidence>
<proteinExistence type="predicted"/>
<name>A0ABW4XGZ7_9ACTN</name>
<evidence type="ECO:0000313" key="1">
    <source>
        <dbReference type="EMBL" id="MFD2094004.1"/>
    </source>
</evidence>
<dbReference type="Proteomes" id="UP001597402">
    <property type="component" value="Unassembled WGS sequence"/>
</dbReference>
<reference evidence="2" key="1">
    <citation type="journal article" date="2019" name="Int. J. Syst. Evol. Microbiol.">
        <title>The Global Catalogue of Microorganisms (GCM) 10K type strain sequencing project: providing services to taxonomists for standard genome sequencing and annotation.</title>
        <authorList>
            <consortium name="The Broad Institute Genomics Platform"/>
            <consortium name="The Broad Institute Genome Sequencing Center for Infectious Disease"/>
            <person name="Wu L."/>
            <person name="Ma J."/>
        </authorList>
    </citation>
    <scope>NUCLEOTIDE SEQUENCE [LARGE SCALE GENOMIC DNA]</scope>
    <source>
        <strain evidence="2">JCM 3338</strain>
    </source>
</reference>
<dbReference type="RefSeq" id="WP_376880328.1">
    <property type="nucleotide sequence ID" value="NZ_JBHUHP010000030.1"/>
</dbReference>